<keyword evidence="7" id="KW-0472">Membrane</keyword>
<dbReference type="InParanoid" id="H3GL34"/>
<feature type="compositionally biased region" description="Low complexity" evidence="6">
    <location>
        <begin position="53"/>
        <end position="87"/>
    </location>
</feature>
<dbReference type="EnsemblProtists" id="Phyra77042">
    <property type="protein sequence ID" value="Phyra77042"/>
    <property type="gene ID" value="Phyra77042"/>
</dbReference>
<organism evidence="8 9">
    <name type="scientific">Phytophthora ramorum</name>
    <name type="common">Sudden oak death agent</name>
    <dbReference type="NCBI Taxonomy" id="164328"/>
    <lineage>
        <taxon>Eukaryota</taxon>
        <taxon>Sar</taxon>
        <taxon>Stramenopiles</taxon>
        <taxon>Oomycota</taxon>
        <taxon>Peronosporomycetes</taxon>
        <taxon>Peronosporales</taxon>
        <taxon>Peronosporaceae</taxon>
        <taxon>Phytophthora</taxon>
    </lineage>
</organism>
<dbReference type="HOGENOM" id="CLU_008523_10_2_1"/>
<dbReference type="GO" id="GO:0006508">
    <property type="term" value="P:proteolysis"/>
    <property type="evidence" value="ECO:0007669"/>
    <property type="project" value="UniProtKB-KW"/>
</dbReference>
<dbReference type="VEuPathDB" id="FungiDB:KRP22_1461"/>
<feature type="region of interest" description="Disordered" evidence="6">
    <location>
        <begin position="178"/>
        <end position="199"/>
    </location>
</feature>
<keyword evidence="7" id="KW-0812">Transmembrane</keyword>
<dbReference type="AlphaFoldDB" id="H3GL34"/>
<dbReference type="PANTHER" id="PTHR11802">
    <property type="entry name" value="SERINE PROTEASE FAMILY S10 SERINE CARBOXYPEPTIDASE"/>
    <property type="match status" value="1"/>
</dbReference>
<dbReference type="Gene3D" id="3.40.50.1820">
    <property type="entry name" value="alpha/beta hydrolase"/>
    <property type="match status" value="1"/>
</dbReference>
<evidence type="ECO:0000313" key="9">
    <source>
        <dbReference type="Proteomes" id="UP000005238"/>
    </source>
</evidence>
<feature type="compositionally biased region" description="Acidic residues" evidence="6">
    <location>
        <begin position="88"/>
        <end position="102"/>
    </location>
</feature>
<dbReference type="SUPFAM" id="SSF53474">
    <property type="entry name" value="alpha/beta-Hydrolases"/>
    <property type="match status" value="1"/>
</dbReference>
<evidence type="ECO:0000256" key="3">
    <source>
        <dbReference type="ARBA" id="ARBA00022670"/>
    </source>
</evidence>
<dbReference type="Proteomes" id="UP000005238">
    <property type="component" value="Unassembled WGS sequence"/>
</dbReference>
<dbReference type="VEuPathDB" id="FungiDB:KRP23_1181"/>
<keyword evidence="4" id="KW-0378">Hydrolase</keyword>
<keyword evidence="9" id="KW-1185">Reference proteome</keyword>
<comment type="similarity">
    <text evidence="1">Belongs to the peptidase S10 family.</text>
</comment>
<protein>
    <recommendedName>
        <fullName evidence="10">Carboxypeptidase</fullName>
    </recommendedName>
</protein>
<dbReference type="GO" id="GO:0004185">
    <property type="term" value="F:serine-type carboxypeptidase activity"/>
    <property type="evidence" value="ECO:0000318"/>
    <property type="project" value="GO_Central"/>
</dbReference>
<evidence type="ECO:0000313" key="8">
    <source>
        <dbReference type="EnsemblProtists" id="Phyra77042"/>
    </source>
</evidence>
<evidence type="ECO:0000256" key="2">
    <source>
        <dbReference type="ARBA" id="ARBA00022645"/>
    </source>
</evidence>
<dbReference type="Gene3D" id="1.10.287.410">
    <property type="match status" value="1"/>
</dbReference>
<evidence type="ECO:0000256" key="1">
    <source>
        <dbReference type="ARBA" id="ARBA00009431"/>
    </source>
</evidence>
<keyword evidence="2" id="KW-0121">Carboxypeptidase</keyword>
<feature type="region of interest" description="Disordered" evidence="6">
    <location>
        <begin position="48"/>
        <end position="165"/>
    </location>
</feature>
<dbReference type="InterPro" id="IPR001563">
    <property type="entry name" value="Peptidase_S10"/>
</dbReference>
<name>H3GL34_PHYRM</name>
<feature type="transmembrane region" description="Helical" evidence="7">
    <location>
        <begin position="231"/>
        <end position="253"/>
    </location>
</feature>
<evidence type="ECO:0000256" key="4">
    <source>
        <dbReference type="ARBA" id="ARBA00022801"/>
    </source>
</evidence>
<accession>H3GL34</accession>
<feature type="compositionally biased region" description="Low complexity" evidence="6">
    <location>
        <begin position="140"/>
        <end position="165"/>
    </location>
</feature>
<reference evidence="9" key="1">
    <citation type="journal article" date="2006" name="Science">
        <title>Phytophthora genome sequences uncover evolutionary origins and mechanisms of pathogenesis.</title>
        <authorList>
            <person name="Tyler B.M."/>
            <person name="Tripathy S."/>
            <person name="Zhang X."/>
            <person name="Dehal P."/>
            <person name="Jiang R.H."/>
            <person name="Aerts A."/>
            <person name="Arredondo F.D."/>
            <person name="Baxter L."/>
            <person name="Bensasson D."/>
            <person name="Beynon J.L."/>
            <person name="Chapman J."/>
            <person name="Damasceno C.M."/>
            <person name="Dorrance A.E."/>
            <person name="Dou D."/>
            <person name="Dickerman A.W."/>
            <person name="Dubchak I.L."/>
            <person name="Garbelotto M."/>
            <person name="Gijzen M."/>
            <person name="Gordon S.G."/>
            <person name="Govers F."/>
            <person name="Grunwald N.J."/>
            <person name="Huang W."/>
            <person name="Ivors K.L."/>
            <person name="Jones R.W."/>
            <person name="Kamoun S."/>
            <person name="Krampis K."/>
            <person name="Lamour K.H."/>
            <person name="Lee M.K."/>
            <person name="McDonald W.H."/>
            <person name="Medina M."/>
            <person name="Meijer H.J."/>
            <person name="Nordberg E.K."/>
            <person name="Maclean D.J."/>
            <person name="Ospina-Giraldo M.D."/>
            <person name="Morris P.F."/>
            <person name="Phuntumart V."/>
            <person name="Putnam N.H."/>
            <person name="Rash S."/>
            <person name="Rose J.K."/>
            <person name="Sakihama Y."/>
            <person name="Salamov A.A."/>
            <person name="Savidor A."/>
            <person name="Scheuring C.F."/>
            <person name="Smith B.M."/>
            <person name="Sobral B.W."/>
            <person name="Terry A."/>
            <person name="Torto-Alalibo T.A."/>
            <person name="Win J."/>
            <person name="Xu Z."/>
            <person name="Zhang H."/>
            <person name="Grigoriev I.V."/>
            <person name="Rokhsar D.S."/>
            <person name="Boore J.L."/>
        </authorList>
    </citation>
    <scope>NUCLEOTIDE SEQUENCE [LARGE SCALE GENOMIC DNA]</scope>
    <source>
        <strain evidence="9">Pr102</strain>
    </source>
</reference>
<keyword evidence="7" id="KW-1133">Transmembrane helix</keyword>
<evidence type="ECO:0000256" key="7">
    <source>
        <dbReference type="SAM" id="Phobius"/>
    </source>
</evidence>
<dbReference type="eggNOG" id="KOG1282">
    <property type="taxonomic scope" value="Eukaryota"/>
</dbReference>
<keyword evidence="3" id="KW-0645">Protease</keyword>
<evidence type="ECO:0008006" key="10">
    <source>
        <dbReference type="Google" id="ProtNLM"/>
    </source>
</evidence>
<feature type="transmembrane region" description="Helical" evidence="7">
    <location>
        <begin position="23"/>
        <end position="44"/>
    </location>
</feature>
<dbReference type="InterPro" id="IPR029058">
    <property type="entry name" value="AB_hydrolase_fold"/>
</dbReference>
<evidence type="ECO:0000256" key="6">
    <source>
        <dbReference type="SAM" id="MobiDB-lite"/>
    </source>
</evidence>
<feature type="compositionally biased region" description="Low complexity" evidence="6">
    <location>
        <begin position="123"/>
        <end position="132"/>
    </location>
</feature>
<dbReference type="PRINTS" id="PR00724">
    <property type="entry name" value="CRBOXYPTASEC"/>
</dbReference>
<proteinExistence type="inferred from homology"/>
<reference evidence="8" key="2">
    <citation type="submission" date="2015-06" db="UniProtKB">
        <authorList>
            <consortium name="EnsemblProtists"/>
        </authorList>
    </citation>
    <scope>IDENTIFICATION</scope>
    <source>
        <strain evidence="8">Pr102</strain>
    </source>
</reference>
<dbReference type="Pfam" id="PF00450">
    <property type="entry name" value="Peptidase_S10"/>
    <property type="match status" value="1"/>
</dbReference>
<dbReference type="PANTHER" id="PTHR11802:SF113">
    <property type="entry name" value="SERINE CARBOXYPEPTIDASE CTSA-4.1"/>
    <property type="match status" value="1"/>
</dbReference>
<sequence length="717" mass="78112">MATETTPLRGEQYASDAQKRKRIVGITGAVVVLAAIVVVLWLTLSGHSHKSTEVTTQTTPEPTPVLRTEAPTELPTESPTEAPTTEAPETEAPETEAPETEAPETKAPKTKAPAPEAEDSDAAEPQPAQDTAPQDDEPQDAAPQDADPQDAAPQEQPAQDAAPQEQPLHPIAIASEASRTGADGPSAPAIPELSPRSGFAFVGNENMATESTPLRNGERRATPHADNKERFAGLAVFAFVMMAIAVLTTTSVGRKSQAIPEHPITVPQPHTDMTPLNATKHHPTPAPLSENWFRCGTEDSESGYITLPNNVDDHLFYWFFESRKAPDTDPLILWMTGGGPGCSSLAALLTENGPCRINADATTALNPNSWTAEANVIWLDQPVNVGFSYSSNKPDADYNEKSVQESVYWFLQGFLDKHPEFEGRALFLAGEGYEGHYIPAAAHYIWSENHVVEKANATIRINLQGIAIGNGLVNPIVQMPRALEMAIENPYNISLLSPKDLATAKEAVPACEQLVNVCQTNSSACLGSARYCSSSLLDVMSESHRNMYDIRKKCDASDPAGCYNMSGVSEYLSSKSVRAYLNISDQAPTWQVCPPSTRKRFSADLMKNVNGYVSDLLNDGSIRVLIYNGDADLVCNWYGSQAWTKQLKWKHQKEFNDAKEHDFLVAGDIDTIEAGSVRSYENQFIFVRVSKSGHMVPKDQPAVALEMINRFLKKQSL</sequence>
<evidence type="ECO:0000256" key="5">
    <source>
        <dbReference type="ARBA" id="ARBA00023180"/>
    </source>
</evidence>
<keyword evidence="5" id="KW-0325">Glycoprotein</keyword>
<dbReference type="FunFam" id="1.10.287.410:FF:000002">
    <property type="entry name" value="Carboxypeptidase"/>
    <property type="match status" value="1"/>
</dbReference>
<dbReference type="EMBL" id="DS566019">
    <property type="status" value="NOT_ANNOTATED_CDS"/>
    <property type="molecule type" value="Genomic_DNA"/>
</dbReference>